<dbReference type="EMBL" id="AAGYBE010000005">
    <property type="protein sequence ID" value="EBT2238068.1"/>
    <property type="molecule type" value="Genomic_DNA"/>
</dbReference>
<name>A0A5V1NP01_SALER</name>
<sequence length="103" mass="11670">MGEFMKNYYTIVKSGADWRILSAKNEKIATSQNYRTQKDAIEAARNLIKNGGIVSIHSADGKIRDVISQNSENWNIKRANTSNRIAKKEIFKILADNIEKNKA</sequence>
<proteinExistence type="predicted"/>
<dbReference type="Pfam" id="PF09954">
    <property type="entry name" value="DUF2188"/>
    <property type="match status" value="1"/>
</dbReference>
<accession>A0A5V1NP01</accession>
<dbReference type="InterPro" id="IPR036913">
    <property type="entry name" value="YegP-like_sf"/>
</dbReference>
<reference evidence="1" key="1">
    <citation type="submission" date="2018-07" db="EMBL/GenBank/DDBJ databases">
        <authorList>
            <consortium name="PulseNet: The National Subtyping Network for Foodborne Disease Surveillance"/>
            <person name="Tarr C.L."/>
            <person name="Trees E."/>
            <person name="Katz L.S."/>
            <person name="Carleton-Romer H.A."/>
            <person name="Stroika S."/>
            <person name="Kucerova Z."/>
            <person name="Roache K.F."/>
            <person name="Sabol A.L."/>
            <person name="Besser J."/>
            <person name="Gerner-Smidt P."/>
        </authorList>
    </citation>
    <scope>NUCLEOTIDE SEQUENCE</scope>
    <source>
        <strain evidence="1">2015AM-1025</strain>
    </source>
</reference>
<comment type="caution">
    <text evidence="1">The sequence shown here is derived from an EMBL/GenBank/DDBJ whole genome shotgun (WGS) entry which is preliminary data.</text>
</comment>
<organism evidence="1">
    <name type="scientific">Salmonella enterica</name>
    <name type="common">Salmonella choleraesuis</name>
    <dbReference type="NCBI Taxonomy" id="28901"/>
    <lineage>
        <taxon>Bacteria</taxon>
        <taxon>Pseudomonadati</taxon>
        <taxon>Pseudomonadota</taxon>
        <taxon>Gammaproteobacteria</taxon>
        <taxon>Enterobacterales</taxon>
        <taxon>Enterobacteriaceae</taxon>
        <taxon>Salmonella</taxon>
    </lineage>
</organism>
<protein>
    <submittedName>
        <fullName evidence="1">DUF2188 domain-containing protein</fullName>
    </submittedName>
</protein>
<dbReference type="AlphaFoldDB" id="A0A5V1NP01"/>
<gene>
    <name evidence="1" type="ORF">CJH89_13345</name>
</gene>
<dbReference type="InterPro" id="IPR018691">
    <property type="entry name" value="DUF2188"/>
</dbReference>
<evidence type="ECO:0000313" key="1">
    <source>
        <dbReference type="EMBL" id="EBT2238068.1"/>
    </source>
</evidence>
<dbReference type="SUPFAM" id="SSF160113">
    <property type="entry name" value="YegP-like"/>
    <property type="match status" value="1"/>
</dbReference>